<feature type="short sequence motif" description="GXSXG" evidence="8">
    <location>
        <begin position="192"/>
        <end position="196"/>
    </location>
</feature>
<dbReference type="EC" id="3.1.1.4" evidence="1"/>
<dbReference type="PANTHER" id="PTHR24139:SF34">
    <property type="entry name" value="85_88 KDA CALCIUM-INDEPENDENT PHOSPHOLIPASE A2"/>
    <property type="match status" value="1"/>
</dbReference>
<dbReference type="GO" id="GO:0005739">
    <property type="term" value="C:mitochondrion"/>
    <property type="evidence" value="ECO:0007669"/>
    <property type="project" value="TreeGrafter"/>
</dbReference>
<keyword evidence="5 8" id="KW-0443">Lipid metabolism</keyword>
<dbReference type="GO" id="GO:2000304">
    <property type="term" value="P:positive regulation of ceramide biosynthetic process"/>
    <property type="evidence" value="ECO:0007669"/>
    <property type="project" value="TreeGrafter"/>
</dbReference>
<accession>A0AA36MD66</accession>
<feature type="active site" description="Proton acceptor" evidence="8">
    <location>
        <position position="326"/>
    </location>
</feature>
<dbReference type="Gene3D" id="3.40.1090.10">
    <property type="entry name" value="Cytosolic phospholipase A2 catalytic domain"/>
    <property type="match status" value="1"/>
</dbReference>
<evidence type="ECO:0000256" key="2">
    <source>
        <dbReference type="ARBA" id="ARBA00022737"/>
    </source>
</evidence>
<dbReference type="PROSITE" id="PS51635">
    <property type="entry name" value="PNPLA"/>
    <property type="match status" value="1"/>
</dbReference>
<dbReference type="InterPro" id="IPR002641">
    <property type="entry name" value="PNPLA_dom"/>
</dbReference>
<dbReference type="AlphaFoldDB" id="A0AA36MD66"/>
<keyword evidence="2" id="KW-0677">Repeat</keyword>
<evidence type="ECO:0000256" key="4">
    <source>
        <dbReference type="ARBA" id="ARBA00023043"/>
    </source>
</evidence>
<evidence type="ECO:0000313" key="11">
    <source>
        <dbReference type="EMBL" id="CAJ0605838.1"/>
    </source>
</evidence>
<evidence type="ECO:0000256" key="6">
    <source>
        <dbReference type="ARBA" id="ARBA00023422"/>
    </source>
</evidence>
<dbReference type="InterPro" id="IPR036770">
    <property type="entry name" value="Ankyrin_rpt-contain_sf"/>
</dbReference>
<dbReference type="PROSITE" id="PS50297">
    <property type="entry name" value="ANK_REP_REGION"/>
    <property type="match status" value="1"/>
</dbReference>
<evidence type="ECO:0000256" key="3">
    <source>
        <dbReference type="ARBA" id="ARBA00022801"/>
    </source>
</evidence>
<sequence>MTKIKDERRKRSASHALARIRSPDESMNHEAETTDPVSMLMNAARTANDDVIMTYYLKQLDLTCVDEDGNSALHIAAMNGHVFICRMLVVLTSPLRLWEKKNKAGLTAEDLTTEPQVKQDLQLLRKGKSRDEDEFTRWNDLLVEKVEWEENGKVLLALDGGGVKSLVVTHLLMCLEDEMGVSLLNCVDWIAGTSSGGIVALMLCNEMPLKNAKRFFLDWRFRVFCGNKVKVPKHNAKGVEDAAKFLFGNKHMGNFRKDGPKVLVTVADTRRSPANLVLFRSFTPQIPEALRERLDYLDPEKILVWKAARCTCAAPFYFDSYNGLSDGGLIANNPTQALIADFLQTTRLEKGYAPVKKDGDPYIACVISVGTGSTPVENTNGVDMNLNNIIAKKKNPLHIARGFMTVVNNAKNMFQILISECTSSSGQPVRYSREWCHSLNAPFFRLSPALQKPVQLDTTDLDALIEMLWETECYIRGQGKYELQQLAKLLTNKFTDQISTNASDSIQRF</sequence>
<evidence type="ECO:0000313" key="12">
    <source>
        <dbReference type="Proteomes" id="UP001176961"/>
    </source>
</evidence>
<comment type="catalytic activity">
    <reaction evidence="6">
        <text>a 1,2-diacyl-sn-glycero-3-phosphocholine + H2O = a 1-acyl-sn-glycero-3-phosphocholine + a fatty acid + H(+)</text>
        <dbReference type="Rhea" id="RHEA:15801"/>
        <dbReference type="ChEBI" id="CHEBI:15377"/>
        <dbReference type="ChEBI" id="CHEBI:15378"/>
        <dbReference type="ChEBI" id="CHEBI:28868"/>
        <dbReference type="ChEBI" id="CHEBI:57643"/>
        <dbReference type="ChEBI" id="CHEBI:58168"/>
        <dbReference type="EC" id="3.1.1.4"/>
    </reaction>
    <physiologicalReaction direction="left-to-right" evidence="6">
        <dbReference type="Rhea" id="RHEA:15802"/>
    </physiologicalReaction>
</comment>
<feature type="active site" description="Nucleophile" evidence="8">
    <location>
        <position position="194"/>
    </location>
</feature>
<dbReference type="GO" id="GO:0052816">
    <property type="term" value="F:long-chain fatty acyl-CoA hydrolase activity"/>
    <property type="evidence" value="ECO:0007669"/>
    <property type="project" value="TreeGrafter"/>
</dbReference>
<evidence type="ECO:0000256" key="5">
    <source>
        <dbReference type="ARBA" id="ARBA00023098"/>
    </source>
</evidence>
<feature type="compositionally biased region" description="Basic and acidic residues" evidence="9">
    <location>
        <begin position="21"/>
        <end position="32"/>
    </location>
</feature>
<evidence type="ECO:0000256" key="1">
    <source>
        <dbReference type="ARBA" id="ARBA00013278"/>
    </source>
</evidence>
<feature type="domain" description="PNPLA" evidence="10">
    <location>
        <begin position="156"/>
        <end position="339"/>
    </location>
</feature>
<keyword evidence="3 8" id="KW-0378">Hydrolase</keyword>
<keyword evidence="4 7" id="KW-0040">ANK repeat</keyword>
<reference evidence="11" key="1">
    <citation type="submission" date="2023-07" db="EMBL/GenBank/DDBJ databases">
        <authorList>
            <consortium name="CYATHOMIX"/>
        </authorList>
    </citation>
    <scope>NUCLEOTIDE SEQUENCE</scope>
    <source>
        <strain evidence="11">N/A</strain>
    </source>
</reference>
<dbReference type="InterPro" id="IPR002110">
    <property type="entry name" value="Ankyrin_rpt"/>
</dbReference>
<dbReference type="Gene3D" id="1.25.40.20">
    <property type="entry name" value="Ankyrin repeat-containing domain"/>
    <property type="match status" value="1"/>
</dbReference>
<dbReference type="PANTHER" id="PTHR24139">
    <property type="entry name" value="CALCIUM-INDEPENDENT PHOSPHOLIPASE A2"/>
    <property type="match status" value="1"/>
</dbReference>
<feature type="short sequence motif" description="DGA/G" evidence="8">
    <location>
        <begin position="326"/>
        <end position="328"/>
    </location>
</feature>
<dbReference type="InterPro" id="IPR047148">
    <property type="entry name" value="PLPL9"/>
</dbReference>
<organism evidence="11 12">
    <name type="scientific">Cylicocyclus nassatus</name>
    <name type="common">Nematode worm</name>
    <dbReference type="NCBI Taxonomy" id="53992"/>
    <lineage>
        <taxon>Eukaryota</taxon>
        <taxon>Metazoa</taxon>
        <taxon>Ecdysozoa</taxon>
        <taxon>Nematoda</taxon>
        <taxon>Chromadorea</taxon>
        <taxon>Rhabditida</taxon>
        <taxon>Rhabditina</taxon>
        <taxon>Rhabditomorpha</taxon>
        <taxon>Strongyloidea</taxon>
        <taxon>Strongylidae</taxon>
        <taxon>Cylicocyclus</taxon>
    </lineage>
</organism>
<keyword evidence="12" id="KW-1185">Reference proteome</keyword>
<dbReference type="GO" id="GO:0047499">
    <property type="term" value="F:calcium-independent phospholipase A2 activity"/>
    <property type="evidence" value="ECO:0007669"/>
    <property type="project" value="InterPro"/>
</dbReference>
<dbReference type="EMBL" id="CATQJL010000316">
    <property type="protein sequence ID" value="CAJ0605838.1"/>
    <property type="molecule type" value="Genomic_DNA"/>
</dbReference>
<feature type="repeat" description="ANK" evidence="7">
    <location>
        <begin position="68"/>
        <end position="89"/>
    </location>
</feature>
<dbReference type="Pfam" id="PF13637">
    <property type="entry name" value="Ank_4"/>
    <property type="match status" value="1"/>
</dbReference>
<evidence type="ECO:0000256" key="7">
    <source>
        <dbReference type="PROSITE-ProRule" id="PRU00023"/>
    </source>
</evidence>
<dbReference type="GO" id="GO:0016042">
    <property type="term" value="P:lipid catabolic process"/>
    <property type="evidence" value="ECO:0007669"/>
    <property type="project" value="UniProtKB-UniRule"/>
</dbReference>
<keyword evidence="8" id="KW-0442">Lipid degradation</keyword>
<dbReference type="PROSITE" id="PS50088">
    <property type="entry name" value="ANK_REPEAT"/>
    <property type="match status" value="1"/>
</dbReference>
<evidence type="ECO:0000256" key="8">
    <source>
        <dbReference type="PROSITE-ProRule" id="PRU01161"/>
    </source>
</evidence>
<proteinExistence type="predicted"/>
<comment type="caution">
    <text evidence="8">Lacks conserved residue(s) required for the propagation of feature annotation.</text>
</comment>
<comment type="caution">
    <text evidence="11">The sequence shown here is derived from an EMBL/GenBank/DDBJ whole genome shotgun (WGS) entry which is preliminary data.</text>
</comment>
<dbReference type="InterPro" id="IPR016035">
    <property type="entry name" value="Acyl_Trfase/lysoPLipase"/>
</dbReference>
<evidence type="ECO:0000259" key="10">
    <source>
        <dbReference type="PROSITE" id="PS51635"/>
    </source>
</evidence>
<dbReference type="Proteomes" id="UP001176961">
    <property type="component" value="Unassembled WGS sequence"/>
</dbReference>
<name>A0AA36MD66_CYLNA</name>
<evidence type="ECO:0000256" key="9">
    <source>
        <dbReference type="SAM" id="MobiDB-lite"/>
    </source>
</evidence>
<dbReference type="SUPFAM" id="SSF52151">
    <property type="entry name" value="FabD/lysophospholipase-like"/>
    <property type="match status" value="1"/>
</dbReference>
<dbReference type="SUPFAM" id="SSF48403">
    <property type="entry name" value="Ankyrin repeat"/>
    <property type="match status" value="1"/>
</dbReference>
<feature type="region of interest" description="Disordered" evidence="9">
    <location>
        <begin position="1"/>
        <end position="32"/>
    </location>
</feature>
<gene>
    <name evidence="11" type="ORF">CYNAS_LOCUS17821</name>
</gene>
<protein>
    <recommendedName>
        <fullName evidence="1">phospholipase A2</fullName>
        <ecNumber evidence="1">3.1.1.4</ecNumber>
    </recommendedName>
</protein>
<dbReference type="Pfam" id="PF01734">
    <property type="entry name" value="Patatin"/>
    <property type="match status" value="1"/>
</dbReference>